<dbReference type="EMBL" id="GBRH01165885">
    <property type="protein sequence ID" value="JAE32011.1"/>
    <property type="molecule type" value="Transcribed_RNA"/>
</dbReference>
<reference evidence="2" key="2">
    <citation type="journal article" date="2015" name="Data Brief">
        <title>Shoot transcriptome of the giant reed, Arundo donax.</title>
        <authorList>
            <person name="Barrero R.A."/>
            <person name="Guerrero F.D."/>
            <person name="Moolhuijzen P."/>
            <person name="Goolsby J.A."/>
            <person name="Tidwell J."/>
            <person name="Bellgard S.E."/>
            <person name="Bellgard M.I."/>
        </authorList>
    </citation>
    <scope>NUCLEOTIDE SEQUENCE</scope>
    <source>
        <tissue evidence="2">Shoot tissue taken approximately 20 cm above the soil surface</tissue>
    </source>
</reference>
<sequence>MDYRLQGGFPNLFRRSERWCQFPLPAILAPTTSRLPAVSFLISSVHGPATSTHASPLVSDSRIQGPANGRRHRVTIDVDADEES</sequence>
<name>A0A0A9HAZ6_ARUDO</name>
<organism evidence="2">
    <name type="scientific">Arundo donax</name>
    <name type="common">Giant reed</name>
    <name type="synonym">Donax arundinaceus</name>
    <dbReference type="NCBI Taxonomy" id="35708"/>
    <lineage>
        <taxon>Eukaryota</taxon>
        <taxon>Viridiplantae</taxon>
        <taxon>Streptophyta</taxon>
        <taxon>Embryophyta</taxon>
        <taxon>Tracheophyta</taxon>
        <taxon>Spermatophyta</taxon>
        <taxon>Magnoliopsida</taxon>
        <taxon>Liliopsida</taxon>
        <taxon>Poales</taxon>
        <taxon>Poaceae</taxon>
        <taxon>PACMAD clade</taxon>
        <taxon>Arundinoideae</taxon>
        <taxon>Arundineae</taxon>
        <taxon>Arundo</taxon>
    </lineage>
</organism>
<dbReference type="AlphaFoldDB" id="A0A0A9HAZ6"/>
<evidence type="ECO:0000313" key="2">
    <source>
        <dbReference type="EMBL" id="JAE32011.1"/>
    </source>
</evidence>
<feature type="region of interest" description="Disordered" evidence="1">
    <location>
        <begin position="48"/>
        <end position="71"/>
    </location>
</feature>
<protein>
    <submittedName>
        <fullName evidence="2">Uncharacterized protein</fullName>
    </submittedName>
</protein>
<accession>A0A0A9HAZ6</accession>
<proteinExistence type="predicted"/>
<evidence type="ECO:0000256" key="1">
    <source>
        <dbReference type="SAM" id="MobiDB-lite"/>
    </source>
</evidence>
<reference evidence="2" key="1">
    <citation type="submission" date="2014-09" db="EMBL/GenBank/DDBJ databases">
        <authorList>
            <person name="Magalhaes I.L.F."/>
            <person name="Oliveira U."/>
            <person name="Santos F.R."/>
            <person name="Vidigal T.H.D.A."/>
            <person name="Brescovit A.D."/>
            <person name="Santos A.J."/>
        </authorList>
    </citation>
    <scope>NUCLEOTIDE SEQUENCE</scope>
    <source>
        <tissue evidence="2">Shoot tissue taken approximately 20 cm above the soil surface</tissue>
    </source>
</reference>